<reference evidence="1 2" key="1">
    <citation type="submission" date="2018-12" db="EMBL/GenBank/DDBJ databases">
        <title>Marinifilum JC070 sp. nov., a marine bacterium isolated from Yongle Blue Hole in the South China Sea.</title>
        <authorList>
            <person name="Fu T."/>
        </authorList>
    </citation>
    <scope>NUCLEOTIDE SEQUENCE [LARGE SCALE GENOMIC DNA]</scope>
    <source>
        <strain evidence="1 2">JC070</strain>
    </source>
</reference>
<evidence type="ECO:0000313" key="1">
    <source>
        <dbReference type="EMBL" id="NOU61114.1"/>
    </source>
</evidence>
<name>A0ABX1WYZ4_9BACT</name>
<dbReference type="Gene3D" id="3.40.50.1240">
    <property type="entry name" value="Phosphoglycerate mutase-like"/>
    <property type="match status" value="1"/>
</dbReference>
<dbReference type="InterPro" id="IPR029033">
    <property type="entry name" value="His_PPase_superfam"/>
</dbReference>
<sequence>MKKIVFTYHLILVFLLLCMTSCLTQKKYLQSVNGCDAFTCVNEVDEKEQEDLKKQGKKKLQIYLIRHAKPDLKKETFYSAKEAQQYVHNYNSVPIIPFDPELVKVNLKPDHIIYCSNLPRSQETALAIFGKEFHVVSDSIFREYEIKMVKANSIIKLPLPIWQFFSRGSWLLGFNHRGIESRKEAKVRVQQAAENLIKVAHIEETAVLVAHGMLNHGLEKQLKKQGWQVIQKNGQTNLGATVLVKIVNE</sequence>
<proteinExistence type="predicted"/>
<dbReference type="Pfam" id="PF00300">
    <property type="entry name" value="His_Phos_1"/>
    <property type="match status" value="1"/>
</dbReference>
<dbReference type="EMBL" id="RZNH01000028">
    <property type="protein sequence ID" value="NOU61114.1"/>
    <property type="molecule type" value="Genomic_DNA"/>
</dbReference>
<accession>A0ABX1WYZ4</accession>
<evidence type="ECO:0000313" key="2">
    <source>
        <dbReference type="Proteomes" id="UP000732105"/>
    </source>
</evidence>
<dbReference type="SUPFAM" id="SSF53254">
    <property type="entry name" value="Phosphoglycerate mutase-like"/>
    <property type="match status" value="1"/>
</dbReference>
<comment type="caution">
    <text evidence="1">The sequence shown here is derived from an EMBL/GenBank/DDBJ whole genome shotgun (WGS) entry which is preliminary data.</text>
</comment>
<gene>
    <name evidence="1" type="ORF">ELS83_14950</name>
</gene>
<keyword evidence="2" id="KW-1185">Reference proteome</keyword>
<protein>
    <submittedName>
        <fullName evidence="1">Histidine phosphatase family protein</fullName>
    </submittedName>
</protein>
<dbReference type="RefSeq" id="WP_171596382.1">
    <property type="nucleotide sequence ID" value="NZ_RZNH01000028.1"/>
</dbReference>
<dbReference type="InterPro" id="IPR013078">
    <property type="entry name" value="His_Pase_superF_clade-1"/>
</dbReference>
<organism evidence="1 2">
    <name type="scientific">Marinifilum caeruleilacunae</name>
    <dbReference type="NCBI Taxonomy" id="2499076"/>
    <lineage>
        <taxon>Bacteria</taxon>
        <taxon>Pseudomonadati</taxon>
        <taxon>Bacteroidota</taxon>
        <taxon>Bacteroidia</taxon>
        <taxon>Marinilabiliales</taxon>
        <taxon>Marinifilaceae</taxon>
    </lineage>
</organism>
<dbReference type="Proteomes" id="UP000732105">
    <property type="component" value="Unassembled WGS sequence"/>
</dbReference>